<proteinExistence type="predicted"/>
<feature type="region of interest" description="Disordered" evidence="1">
    <location>
        <begin position="60"/>
        <end position="189"/>
    </location>
</feature>
<dbReference type="Proteomes" id="UP001148614">
    <property type="component" value="Unassembled WGS sequence"/>
</dbReference>
<dbReference type="VEuPathDB" id="FungiDB:F4678DRAFT_136744"/>
<protein>
    <submittedName>
        <fullName evidence="2">Uncharacterized protein</fullName>
    </submittedName>
</protein>
<reference evidence="2" key="1">
    <citation type="submission" date="2022-07" db="EMBL/GenBank/DDBJ databases">
        <title>Genome Sequence of Xylaria arbuscula.</title>
        <authorList>
            <person name="Buettner E."/>
        </authorList>
    </citation>
    <scope>NUCLEOTIDE SEQUENCE</scope>
    <source>
        <strain evidence="2">VT107</strain>
    </source>
</reference>
<feature type="region of interest" description="Disordered" evidence="1">
    <location>
        <begin position="1"/>
        <end position="33"/>
    </location>
</feature>
<feature type="compositionally biased region" description="Low complexity" evidence="1">
    <location>
        <begin position="107"/>
        <end position="121"/>
    </location>
</feature>
<feature type="compositionally biased region" description="Basic and acidic residues" evidence="1">
    <location>
        <begin position="60"/>
        <end position="98"/>
    </location>
</feature>
<keyword evidence="3" id="KW-1185">Reference proteome</keyword>
<comment type="caution">
    <text evidence="2">The sequence shown here is derived from an EMBL/GenBank/DDBJ whole genome shotgun (WGS) entry which is preliminary data.</text>
</comment>
<accession>A0A9W8TK01</accession>
<name>A0A9W8TK01_9PEZI</name>
<evidence type="ECO:0000313" key="3">
    <source>
        <dbReference type="Proteomes" id="UP001148614"/>
    </source>
</evidence>
<dbReference type="AlphaFoldDB" id="A0A9W8TK01"/>
<evidence type="ECO:0000256" key="1">
    <source>
        <dbReference type="SAM" id="MobiDB-lite"/>
    </source>
</evidence>
<feature type="compositionally biased region" description="Basic and acidic residues" evidence="1">
    <location>
        <begin position="140"/>
        <end position="189"/>
    </location>
</feature>
<evidence type="ECO:0000313" key="2">
    <source>
        <dbReference type="EMBL" id="KAJ3563243.1"/>
    </source>
</evidence>
<sequence>MRIKSPPDPRNLLPSRADPEHRQRRKKLEKEHPFGLTEFVSLGLIGLTLAWDIDKQVEKCAEKKGKEDAIGEQQARRDEGDRRRRDKEHYDRTPPDRRRDHRGRGSESGSRSSQKGRQARGMASERYGYDPRRRQSVGYYRDDTRRDDDRYHDYKPRYDPRDDYRSGSRYDDRRGSEPPIRRRSRRDSL</sequence>
<gene>
    <name evidence="2" type="ORF">NPX13_g8270</name>
</gene>
<dbReference type="EMBL" id="JANPWZ010001788">
    <property type="protein sequence ID" value="KAJ3563243.1"/>
    <property type="molecule type" value="Genomic_DNA"/>
</dbReference>
<organism evidence="2 3">
    <name type="scientific">Xylaria arbuscula</name>
    <dbReference type="NCBI Taxonomy" id="114810"/>
    <lineage>
        <taxon>Eukaryota</taxon>
        <taxon>Fungi</taxon>
        <taxon>Dikarya</taxon>
        <taxon>Ascomycota</taxon>
        <taxon>Pezizomycotina</taxon>
        <taxon>Sordariomycetes</taxon>
        <taxon>Xylariomycetidae</taxon>
        <taxon>Xylariales</taxon>
        <taxon>Xylariaceae</taxon>
        <taxon>Xylaria</taxon>
    </lineage>
</organism>